<dbReference type="AlphaFoldDB" id="A0A6J4URQ7"/>
<name>A0A6J4URQ7_9BACT</name>
<feature type="transmembrane region" description="Helical" evidence="2">
    <location>
        <begin position="46"/>
        <end position="64"/>
    </location>
</feature>
<evidence type="ECO:0000256" key="1">
    <source>
        <dbReference type="SAM" id="MobiDB-lite"/>
    </source>
</evidence>
<organism evidence="3">
    <name type="scientific">uncultured Thermomicrobiales bacterium</name>
    <dbReference type="NCBI Taxonomy" id="1645740"/>
    <lineage>
        <taxon>Bacteria</taxon>
        <taxon>Pseudomonadati</taxon>
        <taxon>Thermomicrobiota</taxon>
        <taxon>Thermomicrobia</taxon>
        <taxon>Thermomicrobiales</taxon>
        <taxon>environmental samples</taxon>
    </lineage>
</organism>
<keyword evidence="2" id="KW-0472">Membrane</keyword>
<feature type="compositionally biased region" description="Basic and acidic residues" evidence="1">
    <location>
        <begin position="138"/>
        <end position="148"/>
    </location>
</feature>
<evidence type="ECO:0000256" key="2">
    <source>
        <dbReference type="SAM" id="Phobius"/>
    </source>
</evidence>
<sequence length="148" mass="16963">MNMNAQIPQHWRERIRWARGGFFAGLSLGVVVGWLFHGIISFAFQIGLVLVLLLPLLVIGWLWWRSSRADRAGEPTMTVMSWRGGEPPTQGRGGDPHWERDGEPEGTIPTQGRVAEPPREPWRKPNRPIPTDVEAELEALKREQERRR</sequence>
<evidence type="ECO:0000313" key="3">
    <source>
        <dbReference type="EMBL" id="CAA9554746.1"/>
    </source>
</evidence>
<accession>A0A6J4URQ7</accession>
<keyword evidence="2" id="KW-1133">Transmembrane helix</keyword>
<gene>
    <name evidence="3" type="ORF">AVDCRST_MAG43-1359</name>
</gene>
<reference evidence="3" key="1">
    <citation type="submission" date="2020-02" db="EMBL/GenBank/DDBJ databases">
        <authorList>
            <person name="Meier V. D."/>
        </authorList>
    </citation>
    <scope>NUCLEOTIDE SEQUENCE</scope>
    <source>
        <strain evidence="3">AVDCRST_MAG43</strain>
    </source>
</reference>
<dbReference type="EMBL" id="CADCWI010000071">
    <property type="protein sequence ID" value="CAA9554746.1"/>
    <property type="molecule type" value="Genomic_DNA"/>
</dbReference>
<proteinExistence type="predicted"/>
<keyword evidence="2" id="KW-0812">Transmembrane</keyword>
<feature type="compositionally biased region" description="Basic and acidic residues" evidence="1">
    <location>
        <begin position="94"/>
        <end position="103"/>
    </location>
</feature>
<feature type="region of interest" description="Disordered" evidence="1">
    <location>
        <begin position="78"/>
        <end position="148"/>
    </location>
</feature>
<protein>
    <submittedName>
        <fullName evidence="3">Uncharacterized protein</fullName>
    </submittedName>
</protein>
<feature type="transmembrane region" description="Helical" evidence="2">
    <location>
        <begin position="21"/>
        <end position="40"/>
    </location>
</feature>